<dbReference type="VEuPathDB" id="FungiDB:SPRG_03415"/>
<proteinExistence type="predicted"/>
<dbReference type="RefSeq" id="XP_012197378.1">
    <property type="nucleotide sequence ID" value="XM_012341988.1"/>
</dbReference>
<keyword evidence="1" id="KW-0472">Membrane</keyword>
<evidence type="ECO:0008006" key="4">
    <source>
        <dbReference type="Google" id="ProtNLM"/>
    </source>
</evidence>
<dbReference type="Proteomes" id="UP000030745">
    <property type="component" value="Unassembled WGS sequence"/>
</dbReference>
<keyword evidence="1" id="KW-0812">Transmembrane</keyword>
<keyword evidence="3" id="KW-1185">Reference proteome</keyword>
<evidence type="ECO:0000313" key="2">
    <source>
        <dbReference type="EMBL" id="KDO32198.1"/>
    </source>
</evidence>
<protein>
    <recommendedName>
        <fullName evidence="4">Transmembrane protein</fullName>
    </recommendedName>
</protein>
<name>A0A067CP03_SAPPC</name>
<evidence type="ECO:0000313" key="3">
    <source>
        <dbReference type="Proteomes" id="UP000030745"/>
    </source>
</evidence>
<accession>A0A067CP03</accession>
<dbReference type="GeneID" id="24125924"/>
<feature type="transmembrane region" description="Helical" evidence="1">
    <location>
        <begin position="109"/>
        <end position="129"/>
    </location>
</feature>
<feature type="transmembrane region" description="Helical" evidence="1">
    <location>
        <begin position="20"/>
        <end position="46"/>
    </location>
</feature>
<evidence type="ECO:0000256" key="1">
    <source>
        <dbReference type="SAM" id="Phobius"/>
    </source>
</evidence>
<reference evidence="2 3" key="1">
    <citation type="journal article" date="2013" name="PLoS Genet.">
        <title>Distinctive expansion of potential virulence genes in the genome of the oomycete fish pathogen Saprolegnia parasitica.</title>
        <authorList>
            <person name="Jiang R.H."/>
            <person name="de Bruijn I."/>
            <person name="Haas B.J."/>
            <person name="Belmonte R."/>
            <person name="Lobach L."/>
            <person name="Christie J."/>
            <person name="van den Ackerveken G."/>
            <person name="Bottin A."/>
            <person name="Bulone V."/>
            <person name="Diaz-Moreno S.M."/>
            <person name="Dumas B."/>
            <person name="Fan L."/>
            <person name="Gaulin E."/>
            <person name="Govers F."/>
            <person name="Grenville-Briggs L.J."/>
            <person name="Horner N.R."/>
            <person name="Levin J.Z."/>
            <person name="Mammella M."/>
            <person name="Meijer H.J."/>
            <person name="Morris P."/>
            <person name="Nusbaum C."/>
            <person name="Oome S."/>
            <person name="Phillips A.J."/>
            <person name="van Rooyen D."/>
            <person name="Rzeszutek E."/>
            <person name="Saraiva M."/>
            <person name="Secombes C.J."/>
            <person name="Seidl M.F."/>
            <person name="Snel B."/>
            <person name="Stassen J.H."/>
            <person name="Sykes S."/>
            <person name="Tripathy S."/>
            <person name="van den Berg H."/>
            <person name="Vega-Arreguin J.C."/>
            <person name="Wawra S."/>
            <person name="Young S.K."/>
            <person name="Zeng Q."/>
            <person name="Dieguez-Uribeondo J."/>
            <person name="Russ C."/>
            <person name="Tyler B.M."/>
            <person name="van West P."/>
        </authorList>
    </citation>
    <scope>NUCLEOTIDE SEQUENCE [LARGE SCALE GENOMIC DNA]</scope>
    <source>
        <strain evidence="2 3">CBS 223.65</strain>
    </source>
</reference>
<gene>
    <name evidence="2" type="ORF">SPRG_03415</name>
</gene>
<organism evidence="2 3">
    <name type="scientific">Saprolegnia parasitica (strain CBS 223.65)</name>
    <dbReference type="NCBI Taxonomy" id="695850"/>
    <lineage>
        <taxon>Eukaryota</taxon>
        <taxon>Sar</taxon>
        <taxon>Stramenopiles</taxon>
        <taxon>Oomycota</taxon>
        <taxon>Saprolegniomycetes</taxon>
        <taxon>Saprolegniales</taxon>
        <taxon>Saprolegniaceae</taxon>
        <taxon>Saprolegnia</taxon>
    </lineage>
</organism>
<dbReference type="KEGG" id="spar:SPRG_03415"/>
<keyword evidence="1" id="KW-1133">Transmembrane helix</keyword>
<sequence>MGHPESKPEYRASGDSLKLQILYMAYLWMGYYVTFAWIFPILDAVVGNVAVLGELCRLFLMVSRVLYVGVVIPYIATVFLDTEGFFYRNATSFSAEAARALITEPCLLILPWTALWSIFVAFALTLSLCEWLQAKTAKVQAAMTEAAVEPTPPPVATRLHKPEELPVPKPPKKRLFSWFKLFKYRKNPSAEKKHQAKLTK</sequence>
<feature type="transmembrane region" description="Helical" evidence="1">
    <location>
        <begin position="58"/>
        <end position="80"/>
    </location>
</feature>
<dbReference type="EMBL" id="KK583196">
    <property type="protein sequence ID" value="KDO32198.1"/>
    <property type="molecule type" value="Genomic_DNA"/>
</dbReference>
<dbReference type="AlphaFoldDB" id="A0A067CP03"/>